<protein>
    <submittedName>
        <fullName evidence="6">RNA binding motif single stranded interacting protein 1</fullName>
    </submittedName>
</protein>
<dbReference type="GeneID" id="116049151"/>
<dbReference type="InterPro" id="IPR002343">
    <property type="entry name" value="Hud_Sxl_RNA"/>
</dbReference>
<dbReference type="AlphaFoldDB" id="A0A8D0DAQ9"/>
<name>A0A8D0DAQ9_SANLU</name>
<dbReference type="SUPFAM" id="SSF54928">
    <property type="entry name" value="RNA-binding domain, RBD"/>
    <property type="match status" value="1"/>
</dbReference>
<dbReference type="PRINTS" id="PR00961">
    <property type="entry name" value="HUDSXLRNA"/>
</dbReference>
<proteinExistence type="predicted"/>
<keyword evidence="7" id="KW-1185">Reference proteome</keyword>
<organism evidence="6 7">
    <name type="scientific">Sander lucioperca</name>
    <name type="common">Pike-perch</name>
    <name type="synonym">Perca lucioperca</name>
    <dbReference type="NCBI Taxonomy" id="283035"/>
    <lineage>
        <taxon>Eukaryota</taxon>
        <taxon>Metazoa</taxon>
        <taxon>Chordata</taxon>
        <taxon>Craniata</taxon>
        <taxon>Vertebrata</taxon>
        <taxon>Euteleostomi</taxon>
        <taxon>Actinopterygii</taxon>
        <taxon>Neopterygii</taxon>
        <taxon>Teleostei</taxon>
        <taxon>Neoteleostei</taxon>
        <taxon>Acanthomorphata</taxon>
        <taxon>Eupercaria</taxon>
        <taxon>Perciformes</taxon>
        <taxon>Percoidei</taxon>
        <taxon>Percidae</taxon>
        <taxon>Luciopercinae</taxon>
        <taxon>Sander</taxon>
    </lineage>
</organism>
<evidence type="ECO:0000256" key="1">
    <source>
        <dbReference type="ARBA" id="ARBA00022737"/>
    </source>
</evidence>
<feature type="region of interest" description="Disordered" evidence="4">
    <location>
        <begin position="365"/>
        <end position="390"/>
    </location>
</feature>
<accession>A0A8D0DAQ9</accession>
<dbReference type="Ensembl" id="ENSSLUT00000047031.1">
    <property type="protein sequence ID" value="ENSSLUP00000045609.1"/>
    <property type="gene ID" value="ENSSLUG00000018667.1"/>
</dbReference>
<dbReference type="GO" id="GO:0003723">
    <property type="term" value="F:RNA binding"/>
    <property type="evidence" value="ECO:0007669"/>
    <property type="project" value="UniProtKB-UniRule"/>
</dbReference>
<feature type="domain" description="RRM" evidence="5">
    <location>
        <begin position="50"/>
        <end position="123"/>
    </location>
</feature>
<evidence type="ECO:0000256" key="3">
    <source>
        <dbReference type="PROSITE-ProRule" id="PRU00176"/>
    </source>
</evidence>
<dbReference type="Proteomes" id="UP000694568">
    <property type="component" value="Unplaced"/>
</dbReference>
<dbReference type="FunFam" id="3.30.70.330:FF:000450">
    <property type="entry name" value="RNA binding motif, single stranded interacting protein 1a"/>
    <property type="match status" value="1"/>
</dbReference>
<evidence type="ECO:0000313" key="7">
    <source>
        <dbReference type="Proteomes" id="UP000694568"/>
    </source>
</evidence>
<dbReference type="GeneTree" id="ENSGT00940000156082"/>
<reference evidence="6" key="1">
    <citation type="submission" date="2025-08" db="UniProtKB">
        <authorList>
            <consortium name="Ensembl"/>
        </authorList>
    </citation>
    <scope>IDENTIFICATION</scope>
</reference>
<gene>
    <name evidence="6" type="primary">LOC116049151</name>
</gene>
<dbReference type="InterPro" id="IPR000504">
    <property type="entry name" value="RRM_dom"/>
</dbReference>
<evidence type="ECO:0000256" key="2">
    <source>
        <dbReference type="ARBA" id="ARBA00022884"/>
    </source>
</evidence>
<evidence type="ECO:0000259" key="5">
    <source>
        <dbReference type="PROSITE" id="PS50102"/>
    </source>
</evidence>
<reference evidence="6" key="2">
    <citation type="submission" date="2025-09" db="UniProtKB">
        <authorList>
            <consortium name="Ensembl"/>
        </authorList>
    </citation>
    <scope>IDENTIFICATION</scope>
</reference>
<dbReference type="InterPro" id="IPR035979">
    <property type="entry name" value="RBD_domain_sf"/>
</dbReference>
<dbReference type="RefSeq" id="XP_035859916.1">
    <property type="nucleotide sequence ID" value="XM_036004023.1"/>
</dbReference>
<dbReference type="OrthoDB" id="271725at2759"/>
<dbReference type="GO" id="GO:1990904">
    <property type="term" value="C:ribonucleoprotein complex"/>
    <property type="evidence" value="ECO:0007669"/>
    <property type="project" value="InterPro"/>
</dbReference>
<evidence type="ECO:0000313" key="6">
    <source>
        <dbReference type="Ensembl" id="ENSSLUP00000045609.1"/>
    </source>
</evidence>
<dbReference type="InterPro" id="IPR012677">
    <property type="entry name" value="Nucleotide-bd_a/b_plait_sf"/>
</dbReference>
<dbReference type="Gene3D" id="3.30.70.330">
    <property type="match status" value="2"/>
</dbReference>
<dbReference type="FunFam" id="3.30.70.330:FF:000014">
    <property type="entry name" value="RNA-binding motif, single-stranded-interacting protein 3 isoform 1"/>
    <property type="match status" value="1"/>
</dbReference>
<keyword evidence="2 3" id="KW-0694">RNA-binding</keyword>
<dbReference type="PANTHER" id="PTHR24012">
    <property type="entry name" value="RNA BINDING PROTEIN"/>
    <property type="match status" value="1"/>
</dbReference>
<evidence type="ECO:0000256" key="4">
    <source>
        <dbReference type="SAM" id="MobiDB-lite"/>
    </source>
</evidence>
<dbReference type="Pfam" id="PF00076">
    <property type="entry name" value="RRM_1"/>
    <property type="match status" value="2"/>
</dbReference>
<dbReference type="SMART" id="SM00360">
    <property type="entry name" value="RRM"/>
    <property type="match status" value="2"/>
</dbReference>
<feature type="domain" description="RRM" evidence="5">
    <location>
        <begin position="129"/>
        <end position="214"/>
    </location>
</feature>
<sequence length="390" mass="42402">MIFANTGNPLRTPYRKQPSVASSSHPMAPPSPSNNSSSSSTTGWDQLSKTNLYIRGLSPSTTDHDLVKLCQPYGKIVSTKAILDKTTNKCKGYGFVDFDSPAAAQKAVAALKTTGVQAQMAKQQEQDPTNLYISNLPMSMDEQELENMLKHFGQVISTRILRDSSGGSRGVGFARMESTEKCDAVISHFNGKFIKTPAGVPAPSEPLLCKFADGGQKKRQSQNKFALNGRGWGRDIDSRLAGMTLTYDPSAAAMQNGFFPQAYSISNRMIAQTSMSPYMSPVSTYQVQNPSWMTHQPYIMQHPGTVISPSMDPSMSLQPTSMMAPLAQQMSHLSMGNAGTFMAANTSMQGAYIPQYAHMQTSNVPVEENGAQSQVDSSSNHSPYSYQQTK</sequence>
<keyword evidence="1" id="KW-0677">Repeat</keyword>
<dbReference type="PROSITE" id="PS50102">
    <property type="entry name" value="RRM"/>
    <property type="match status" value="2"/>
</dbReference>
<feature type="region of interest" description="Disordered" evidence="4">
    <location>
        <begin position="1"/>
        <end position="43"/>
    </location>
</feature>